<feature type="chain" id="PRO_5044573214" evidence="1">
    <location>
        <begin position="20"/>
        <end position="127"/>
    </location>
</feature>
<dbReference type="PROSITE" id="PS50184">
    <property type="entry name" value="VWFC_2"/>
    <property type="match status" value="1"/>
</dbReference>
<dbReference type="Proteomes" id="UP001165740">
    <property type="component" value="Chromosome 10"/>
</dbReference>
<dbReference type="EnsemblMetazoa" id="BGLB016076-RA">
    <property type="protein sequence ID" value="BGLB016076-PA"/>
    <property type="gene ID" value="BGLB016076"/>
</dbReference>
<dbReference type="KEGG" id="bgt:106051596"/>
<reference evidence="3" key="1">
    <citation type="submission" date="2020-05" db="UniProtKB">
        <authorList>
            <consortium name="EnsemblMetazoa"/>
        </authorList>
    </citation>
    <scope>IDENTIFICATION</scope>
    <source>
        <strain evidence="3">BB02</strain>
    </source>
</reference>
<dbReference type="GeneID" id="106051596"/>
<evidence type="ECO:0000313" key="5">
    <source>
        <dbReference type="Proteomes" id="UP001165740"/>
    </source>
</evidence>
<dbReference type="OMA" id="CAPQFCP"/>
<keyword evidence="1" id="KW-0732">Signal</keyword>
<dbReference type="Pfam" id="PF23334">
    <property type="entry name" value="VWC2L_2nd"/>
    <property type="match status" value="1"/>
</dbReference>
<gene>
    <name evidence="3" type="primary">106051596</name>
    <name evidence="6" type="synonym">LOC106051596</name>
</gene>
<feature type="domain" description="VWFC" evidence="2">
    <location>
        <begin position="23"/>
        <end position="80"/>
    </location>
</feature>
<protein>
    <submittedName>
        <fullName evidence="6">von Willebrand factor C domain-containing protein 2-like</fullName>
    </submittedName>
</protein>
<dbReference type="GO" id="GO:0032281">
    <property type="term" value="C:AMPA glutamate receptor complex"/>
    <property type="evidence" value="ECO:0007669"/>
    <property type="project" value="TreeGrafter"/>
</dbReference>
<dbReference type="RefSeq" id="XP_013062253.1">
    <property type="nucleotide sequence ID" value="XM_013206799.2"/>
</dbReference>
<evidence type="ECO:0000259" key="2">
    <source>
        <dbReference type="PROSITE" id="PS50184"/>
    </source>
</evidence>
<sequence length="127" mass="13091">MSSAGIVGLILLAATFCLAQNERNCVLSTGEVLRDGERSGNSCAPCRCVHGFLQCVSIRCGQPPCMDSAILPGQCCPTCPNGPNCALPGGGILAAGRSTTLSDGLICRCSARPYGLTLANCRFPRQG</sequence>
<accession>A0A2C9K7F1</accession>
<evidence type="ECO:0000256" key="1">
    <source>
        <dbReference type="SAM" id="SignalP"/>
    </source>
</evidence>
<dbReference type="GO" id="GO:0045202">
    <property type="term" value="C:synapse"/>
    <property type="evidence" value="ECO:0007669"/>
    <property type="project" value="UniProtKB-SubCell"/>
</dbReference>
<dbReference type="GO" id="GO:0030514">
    <property type="term" value="P:negative regulation of BMP signaling pathway"/>
    <property type="evidence" value="ECO:0007669"/>
    <property type="project" value="TreeGrafter"/>
</dbReference>
<dbReference type="SMART" id="SM00214">
    <property type="entry name" value="VWC"/>
    <property type="match status" value="1"/>
</dbReference>
<dbReference type="InterPro" id="IPR042979">
    <property type="entry name" value="VWC2/VWC2L"/>
</dbReference>
<dbReference type="STRING" id="6526.A0A2C9K7F1"/>
<reference evidence="6" key="2">
    <citation type="submission" date="2025-04" db="UniProtKB">
        <authorList>
            <consortium name="RefSeq"/>
        </authorList>
    </citation>
    <scope>IDENTIFICATION</scope>
</reference>
<dbReference type="OrthoDB" id="6042629at2759"/>
<name>A0A2C9K7F1_BIOGL</name>
<keyword evidence="5" id="KW-1185">Reference proteome</keyword>
<dbReference type="PANTHER" id="PTHR46252">
    <property type="entry name" value="BRORIN FAMILY MEMBER"/>
    <property type="match status" value="1"/>
</dbReference>
<evidence type="ECO:0000313" key="4">
    <source>
        <dbReference type="Proteomes" id="UP000076420"/>
    </source>
</evidence>
<organism evidence="3 4">
    <name type="scientific">Biomphalaria glabrata</name>
    <name type="common">Bloodfluke planorb</name>
    <name type="synonym">Freshwater snail</name>
    <dbReference type="NCBI Taxonomy" id="6526"/>
    <lineage>
        <taxon>Eukaryota</taxon>
        <taxon>Metazoa</taxon>
        <taxon>Spiralia</taxon>
        <taxon>Lophotrochozoa</taxon>
        <taxon>Mollusca</taxon>
        <taxon>Gastropoda</taxon>
        <taxon>Heterobranchia</taxon>
        <taxon>Euthyneura</taxon>
        <taxon>Panpulmonata</taxon>
        <taxon>Hygrophila</taxon>
        <taxon>Lymnaeoidea</taxon>
        <taxon>Planorbidae</taxon>
        <taxon>Biomphalaria</taxon>
    </lineage>
</organism>
<dbReference type="GO" id="GO:0005615">
    <property type="term" value="C:extracellular space"/>
    <property type="evidence" value="ECO:0007669"/>
    <property type="project" value="TreeGrafter"/>
</dbReference>
<dbReference type="AlphaFoldDB" id="A0A2C9K7F1"/>
<dbReference type="InterPro" id="IPR001007">
    <property type="entry name" value="VWF_dom"/>
</dbReference>
<dbReference type="PANTHER" id="PTHR46252:SF3">
    <property type="entry name" value="KIELIN_CHORDIN-LIKE PROTEIN"/>
    <property type="match status" value="1"/>
</dbReference>
<evidence type="ECO:0000313" key="3">
    <source>
        <dbReference type="EnsemblMetazoa" id="BGLB016076-PA"/>
    </source>
</evidence>
<dbReference type="Gene3D" id="6.20.200.20">
    <property type="match status" value="1"/>
</dbReference>
<feature type="signal peptide" evidence="1">
    <location>
        <begin position="1"/>
        <end position="19"/>
    </location>
</feature>
<dbReference type="VEuPathDB" id="VectorBase:BGLAX_046241"/>
<evidence type="ECO:0000313" key="6">
    <source>
        <dbReference type="RefSeq" id="XP_013062253.1"/>
    </source>
</evidence>
<dbReference type="SUPFAM" id="SSF57603">
    <property type="entry name" value="FnI-like domain"/>
    <property type="match status" value="1"/>
</dbReference>
<proteinExistence type="predicted"/>
<dbReference type="VEuPathDB" id="VectorBase:BGLB016076"/>
<dbReference type="Proteomes" id="UP000076420">
    <property type="component" value="Unassembled WGS sequence"/>
</dbReference>